<evidence type="ECO:0000256" key="1">
    <source>
        <dbReference type="ARBA" id="ARBA00012528"/>
    </source>
</evidence>
<feature type="domain" description="GGDEF" evidence="5">
    <location>
        <begin position="167"/>
        <end position="294"/>
    </location>
</feature>
<dbReference type="AlphaFoldDB" id="A0A2N7PK30"/>
<dbReference type="GO" id="GO:0052621">
    <property type="term" value="F:diguanylate cyclase activity"/>
    <property type="evidence" value="ECO:0007669"/>
    <property type="project" value="UniProtKB-EC"/>
</dbReference>
<dbReference type="InterPro" id="IPR000014">
    <property type="entry name" value="PAS"/>
</dbReference>
<sequence>MFATDSLNLKLTAPCIIFQILESLGSGLIVVDLERKIRYANQKVEELTGYDREELIDKSPQELLFLIFSQDLCQFERILKEGKCEFDTLLRKKDGTTFFAHVIATVLKYEKKAVGIVVNFFDITEKKELEKSLYEAAITDYLTGLYNRRYLELFLKREKAISDRYNMPFSIIILDLDNFKIINDIYGHEIGDKVLVEVAKLLKDNLRSTDIIGRWGGEEFLIILPNTNFEQALNVAEKLRALLCTLRIPPVERITASFGVSEYKKEEPYEETLKRADLALYKAKAEGKNCVIVF</sequence>
<dbReference type="InterPro" id="IPR043128">
    <property type="entry name" value="Rev_trsase/Diguanyl_cyclase"/>
</dbReference>
<dbReference type="PROSITE" id="PS50112">
    <property type="entry name" value="PAS"/>
    <property type="match status" value="1"/>
</dbReference>
<dbReference type="PROSITE" id="PS50113">
    <property type="entry name" value="PAC"/>
    <property type="match status" value="1"/>
</dbReference>
<accession>A0A2N7PK30</accession>
<evidence type="ECO:0000259" key="5">
    <source>
        <dbReference type="PROSITE" id="PS50887"/>
    </source>
</evidence>
<organism evidence="6 7">
    <name type="scientific">Caldimicrobium thiodismutans</name>
    <dbReference type="NCBI Taxonomy" id="1653476"/>
    <lineage>
        <taxon>Bacteria</taxon>
        <taxon>Pseudomonadati</taxon>
        <taxon>Thermodesulfobacteriota</taxon>
        <taxon>Thermodesulfobacteria</taxon>
        <taxon>Thermodesulfobacteriales</taxon>
        <taxon>Thermodesulfobacteriaceae</taxon>
        <taxon>Caldimicrobium</taxon>
    </lineage>
</organism>
<dbReference type="PROSITE" id="PS50887">
    <property type="entry name" value="GGDEF"/>
    <property type="match status" value="1"/>
</dbReference>
<evidence type="ECO:0000259" key="4">
    <source>
        <dbReference type="PROSITE" id="PS50113"/>
    </source>
</evidence>
<dbReference type="Pfam" id="PF13426">
    <property type="entry name" value="PAS_9"/>
    <property type="match status" value="1"/>
</dbReference>
<dbReference type="Pfam" id="PF00990">
    <property type="entry name" value="GGDEF"/>
    <property type="match status" value="1"/>
</dbReference>
<dbReference type="SUPFAM" id="SSF55785">
    <property type="entry name" value="PYP-like sensor domain (PAS domain)"/>
    <property type="match status" value="1"/>
</dbReference>
<comment type="catalytic activity">
    <reaction evidence="2">
        <text>2 GTP = 3',3'-c-di-GMP + 2 diphosphate</text>
        <dbReference type="Rhea" id="RHEA:24898"/>
        <dbReference type="ChEBI" id="CHEBI:33019"/>
        <dbReference type="ChEBI" id="CHEBI:37565"/>
        <dbReference type="ChEBI" id="CHEBI:58805"/>
        <dbReference type="EC" id="2.7.7.65"/>
    </reaction>
</comment>
<dbReference type="NCBIfam" id="TIGR00229">
    <property type="entry name" value="sensory_box"/>
    <property type="match status" value="1"/>
</dbReference>
<dbReference type="InterPro" id="IPR050469">
    <property type="entry name" value="Diguanylate_Cyclase"/>
</dbReference>
<protein>
    <recommendedName>
        <fullName evidence="1">diguanylate cyclase</fullName>
        <ecNumber evidence="1">2.7.7.65</ecNumber>
    </recommendedName>
</protein>
<dbReference type="InterPro" id="IPR029787">
    <property type="entry name" value="Nucleotide_cyclase"/>
</dbReference>
<dbReference type="PANTHER" id="PTHR45138">
    <property type="entry name" value="REGULATORY COMPONENTS OF SENSORY TRANSDUCTION SYSTEM"/>
    <property type="match status" value="1"/>
</dbReference>
<feature type="domain" description="PAS" evidence="3">
    <location>
        <begin position="19"/>
        <end position="81"/>
    </location>
</feature>
<dbReference type="SMART" id="SM00091">
    <property type="entry name" value="PAS"/>
    <property type="match status" value="1"/>
</dbReference>
<dbReference type="EC" id="2.7.7.65" evidence="1"/>
<dbReference type="FunFam" id="3.30.70.270:FF:000001">
    <property type="entry name" value="Diguanylate cyclase domain protein"/>
    <property type="match status" value="1"/>
</dbReference>
<dbReference type="Gene3D" id="3.30.70.270">
    <property type="match status" value="1"/>
</dbReference>
<dbReference type="InterPro" id="IPR035965">
    <property type="entry name" value="PAS-like_dom_sf"/>
</dbReference>
<evidence type="ECO:0000313" key="7">
    <source>
        <dbReference type="Proteomes" id="UP000235731"/>
    </source>
</evidence>
<dbReference type="InterPro" id="IPR000700">
    <property type="entry name" value="PAS-assoc_C"/>
</dbReference>
<dbReference type="NCBIfam" id="TIGR00254">
    <property type="entry name" value="GGDEF"/>
    <property type="match status" value="1"/>
</dbReference>
<evidence type="ECO:0000256" key="2">
    <source>
        <dbReference type="ARBA" id="ARBA00034247"/>
    </source>
</evidence>
<dbReference type="CDD" id="cd01949">
    <property type="entry name" value="GGDEF"/>
    <property type="match status" value="1"/>
</dbReference>
<dbReference type="PANTHER" id="PTHR45138:SF9">
    <property type="entry name" value="DIGUANYLATE CYCLASE DGCM-RELATED"/>
    <property type="match status" value="1"/>
</dbReference>
<evidence type="ECO:0000259" key="3">
    <source>
        <dbReference type="PROSITE" id="PS50112"/>
    </source>
</evidence>
<dbReference type="Gene3D" id="3.30.450.20">
    <property type="entry name" value="PAS domain"/>
    <property type="match status" value="1"/>
</dbReference>
<name>A0A2N7PK30_9BACT</name>
<dbReference type="InterPro" id="IPR000160">
    <property type="entry name" value="GGDEF_dom"/>
</dbReference>
<gene>
    <name evidence="6" type="ORF">C0197_02830</name>
</gene>
<dbReference type="EMBL" id="PNIE01000039">
    <property type="protein sequence ID" value="PMP63319.1"/>
    <property type="molecule type" value="Genomic_DNA"/>
</dbReference>
<reference evidence="6 7" key="1">
    <citation type="submission" date="2018-01" db="EMBL/GenBank/DDBJ databases">
        <title>Metagenomic assembled genomes from two thermal pools in the Uzon Caldera, Kamchatka, Russia.</title>
        <authorList>
            <person name="Wilkins L."/>
            <person name="Ettinger C."/>
        </authorList>
    </citation>
    <scope>NUCLEOTIDE SEQUENCE [LARGE SCALE GENOMIC DNA]</scope>
    <source>
        <strain evidence="6">ZAV-15</strain>
    </source>
</reference>
<dbReference type="Proteomes" id="UP000235731">
    <property type="component" value="Unassembled WGS sequence"/>
</dbReference>
<dbReference type="SMART" id="SM00267">
    <property type="entry name" value="GGDEF"/>
    <property type="match status" value="1"/>
</dbReference>
<dbReference type="CDD" id="cd00130">
    <property type="entry name" value="PAS"/>
    <property type="match status" value="1"/>
</dbReference>
<dbReference type="SUPFAM" id="SSF55073">
    <property type="entry name" value="Nucleotide cyclase"/>
    <property type="match status" value="1"/>
</dbReference>
<comment type="caution">
    <text evidence="6">The sequence shown here is derived from an EMBL/GenBank/DDBJ whole genome shotgun (WGS) entry which is preliminary data.</text>
</comment>
<proteinExistence type="predicted"/>
<feature type="domain" description="PAC" evidence="4">
    <location>
        <begin position="84"/>
        <end position="135"/>
    </location>
</feature>
<evidence type="ECO:0000313" key="6">
    <source>
        <dbReference type="EMBL" id="PMP63319.1"/>
    </source>
</evidence>